<accession>A0ABV1YWB0</accession>
<keyword evidence="1" id="KW-1133">Transmembrane helix</keyword>
<feature type="transmembrane region" description="Helical" evidence="1">
    <location>
        <begin position="124"/>
        <end position="143"/>
    </location>
</feature>
<feature type="transmembrane region" description="Helical" evidence="1">
    <location>
        <begin position="86"/>
        <end position="118"/>
    </location>
</feature>
<evidence type="ECO:0000313" key="3">
    <source>
        <dbReference type="Proteomes" id="UP001433071"/>
    </source>
</evidence>
<feature type="transmembrane region" description="Helical" evidence="1">
    <location>
        <begin position="56"/>
        <end position="74"/>
    </location>
</feature>
<reference evidence="2 3" key="1">
    <citation type="journal article" date="2024" name="Proc. Natl. Acad. Sci. U.S.A.">
        <title>The evolutionary genomics of adaptation to stress in wild rhizobium bacteria.</title>
        <authorList>
            <person name="Kehlet-Delgado H."/>
            <person name="Montoya A.P."/>
            <person name="Jensen K.T."/>
            <person name="Wendlandt C.E."/>
            <person name="Dexheimer C."/>
            <person name="Roberts M."/>
            <person name="Torres Martinez L."/>
            <person name="Friesen M.L."/>
            <person name="Griffitts J.S."/>
            <person name="Porter S.S."/>
        </authorList>
    </citation>
    <scope>NUCLEOTIDE SEQUENCE [LARGE SCALE GENOMIC DNA]</scope>
    <source>
        <strain evidence="2 3">M0641</strain>
    </source>
</reference>
<dbReference type="EMBL" id="JAMYQB010000004">
    <property type="protein sequence ID" value="MER9404030.1"/>
    <property type="molecule type" value="Genomic_DNA"/>
</dbReference>
<evidence type="ECO:0000256" key="1">
    <source>
        <dbReference type="SAM" id="Phobius"/>
    </source>
</evidence>
<dbReference type="RefSeq" id="WP_352557067.1">
    <property type="nucleotide sequence ID" value="NZ_JAMYQB010000004.1"/>
</dbReference>
<keyword evidence="1" id="KW-0472">Membrane</keyword>
<sequence>MDDLEKTFLIHYTRQAVIHYMRQGSQGSSRALMRELEKRDTATLFDLNEYTVKEAVLRRVAFLMLISAVVMYFVGETPRSDPTASLLTASICAVALVFLYLNAFVPIVLLAVCVSLLAICWMDYNTFVLATLFSALYAVYFFARLRAR</sequence>
<evidence type="ECO:0000313" key="2">
    <source>
        <dbReference type="EMBL" id="MER9404030.1"/>
    </source>
</evidence>
<comment type="caution">
    <text evidence="2">The sequence shown here is derived from an EMBL/GenBank/DDBJ whole genome shotgun (WGS) entry which is preliminary data.</text>
</comment>
<gene>
    <name evidence="2" type="ORF">NKI36_08195</name>
</gene>
<keyword evidence="1" id="KW-0812">Transmembrane</keyword>
<dbReference type="Proteomes" id="UP001433071">
    <property type="component" value="Unassembled WGS sequence"/>
</dbReference>
<keyword evidence="3" id="KW-1185">Reference proteome</keyword>
<organism evidence="2 3">
    <name type="scientific">Mesorhizobium caraganae</name>
    <dbReference type="NCBI Taxonomy" id="483206"/>
    <lineage>
        <taxon>Bacteria</taxon>
        <taxon>Pseudomonadati</taxon>
        <taxon>Pseudomonadota</taxon>
        <taxon>Alphaproteobacteria</taxon>
        <taxon>Hyphomicrobiales</taxon>
        <taxon>Phyllobacteriaceae</taxon>
        <taxon>Mesorhizobium</taxon>
    </lineage>
</organism>
<name>A0ABV1YWB0_9HYPH</name>
<proteinExistence type="predicted"/>
<protein>
    <submittedName>
        <fullName evidence="2">Uncharacterized protein</fullName>
    </submittedName>
</protein>